<dbReference type="CDD" id="cd22231">
    <property type="entry name" value="RHH_NikR_HicB-like"/>
    <property type="match status" value="1"/>
</dbReference>
<name>A0A7W9FMB5_9HYPH</name>
<sequence length="135" mass="14410">MAKSIVALIHGEAGNYGISFPDVPGCISAGDTLDETIANGAEALAFHLEGMAEDGEAMPIPRTLDAIRADPEFAFEFSEPHIVTLLPYDPPGRTVRINITMDEHLVEAIDRAAKGQGGTRSGFLAALARERLGHR</sequence>
<evidence type="ECO:0000313" key="3">
    <source>
        <dbReference type="Proteomes" id="UP000523821"/>
    </source>
</evidence>
<keyword evidence="3" id="KW-1185">Reference proteome</keyword>
<dbReference type="SUPFAM" id="SSF143100">
    <property type="entry name" value="TTHA1013/TTHA0281-like"/>
    <property type="match status" value="1"/>
</dbReference>
<dbReference type="RefSeq" id="WP_183856012.1">
    <property type="nucleotide sequence ID" value="NZ_JACHOO010000004.1"/>
</dbReference>
<proteinExistence type="predicted"/>
<dbReference type="InterPro" id="IPR051404">
    <property type="entry name" value="TA_system_antitoxin"/>
</dbReference>
<accession>A0A7W9FMB5</accession>
<dbReference type="Pfam" id="PF15919">
    <property type="entry name" value="HicB_lk_antitox"/>
    <property type="match status" value="1"/>
</dbReference>
<gene>
    <name evidence="2" type="ORF">GGQ63_002383</name>
</gene>
<dbReference type="AlphaFoldDB" id="A0A7W9FMB5"/>
<dbReference type="InterPro" id="IPR031807">
    <property type="entry name" value="HicB-like"/>
</dbReference>
<dbReference type="Proteomes" id="UP000523821">
    <property type="component" value="Unassembled WGS sequence"/>
</dbReference>
<dbReference type="EMBL" id="JACHOO010000004">
    <property type="protein sequence ID" value="MBB5753317.1"/>
    <property type="molecule type" value="Genomic_DNA"/>
</dbReference>
<evidence type="ECO:0000259" key="1">
    <source>
        <dbReference type="Pfam" id="PF15919"/>
    </source>
</evidence>
<feature type="domain" description="HicB-like antitoxin of toxin-antitoxin system" evidence="1">
    <location>
        <begin position="8"/>
        <end position="128"/>
    </location>
</feature>
<comment type="caution">
    <text evidence="2">The sequence shown here is derived from an EMBL/GenBank/DDBJ whole genome shotgun (WGS) entry which is preliminary data.</text>
</comment>
<protein>
    <submittedName>
        <fullName evidence="2">Putative RNase H-like HicB family nuclease</fullName>
    </submittedName>
</protein>
<evidence type="ECO:0000313" key="2">
    <source>
        <dbReference type="EMBL" id="MBB5753317.1"/>
    </source>
</evidence>
<dbReference type="PANTHER" id="PTHR34504">
    <property type="entry name" value="ANTITOXIN HICB"/>
    <property type="match status" value="1"/>
</dbReference>
<dbReference type="InterPro" id="IPR035069">
    <property type="entry name" value="TTHA1013/TTHA0281-like"/>
</dbReference>
<dbReference type="Gene3D" id="3.30.160.250">
    <property type="match status" value="1"/>
</dbReference>
<dbReference type="PANTHER" id="PTHR34504:SF2">
    <property type="entry name" value="UPF0150 PROTEIN SSL0259"/>
    <property type="match status" value="1"/>
</dbReference>
<organism evidence="2 3">
    <name type="scientific">Prosthecomicrobium pneumaticum</name>
    <dbReference type="NCBI Taxonomy" id="81895"/>
    <lineage>
        <taxon>Bacteria</taxon>
        <taxon>Pseudomonadati</taxon>
        <taxon>Pseudomonadota</taxon>
        <taxon>Alphaproteobacteria</taxon>
        <taxon>Hyphomicrobiales</taxon>
        <taxon>Kaistiaceae</taxon>
        <taxon>Prosthecomicrobium</taxon>
    </lineage>
</organism>
<reference evidence="2 3" key="1">
    <citation type="submission" date="2020-08" db="EMBL/GenBank/DDBJ databases">
        <title>Genomic Encyclopedia of Type Strains, Phase IV (KMG-IV): sequencing the most valuable type-strain genomes for metagenomic binning, comparative biology and taxonomic classification.</title>
        <authorList>
            <person name="Goeker M."/>
        </authorList>
    </citation>
    <scope>NUCLEOTIDE SEQUENCE [LARGE SCALE GENOMIC DNA]</scope>
    <source>
        <strain evidence="2 3">DSM 16268</strain>
    </source>
</reference>